<feature type="compositionally biased region" description="Polar residues" evidence="1">
    <location>
        <begin position="881"/>
        <end position="894"/>
    </location>
</feature>
<feature type="compositionally biased region" description="Low complexity" evidence="1">
    <location>
        <begin position="719"/>
        <end position="736"/>
    </location>
</feature>
<dbReference type="EMBL" id="WNWW01001010">
    <property type="protein sequence ID" value="KAF3420070.1"/>
    <property type="molecule type" value="Genomic_DNA"/>
</dbReference>
<feature type="compositionally biased region" description="Polar residues" evidence="1">
    <location>
        <begin position="737"/>
        <end position="748"/>
    </location>
</feature>
<feature type="compositionally biased region" description="Polar residues" evidence="1">
    <location>
        <begin position="919"/>
        <end position="940"/>
    </location>
</feature>
<evidence type="ECO:0000256" key="1">
    <source>
        <dbReference type="SAM" id="MobiDB-lite"/>
    </source>
</evidence>
<evidence type="ECO:0000313" key="4">
    <source>
        <dbReference type="Proteomes" id="UP000655588"/>
    </source>
</evidence>
<gene>
    <name evidence="3" type="ORF">E2986_06002</name>
</gene>
<feature type="compositionally biased region" description="Basic and acidic residues" evidence="1">
    <location>
        <begin position="292"/>
        <end position="308"/>
    </location>
</feature>
<feature type="compositionally biased region" description="Low complexity" evidence="1">
    <location>
        <begin position="33"/>
        <end position="42"/>
    </location>
</feature>
<feature type="compositionally biased region" description="Low complexity" evidence="1">
    <location>
        <begin position="600"/>
        <end position="613"/>
    </location>
</feature>
<dbReference type="Gene3D" id="2.30.42.10">
    <property type="match status" value="1"/>
</dbReference>
<sequence>MVYRGSLQTDDPRDAPRLVRMSPLRTSRPPSNPVANSRAASSVNSPVYHGPFVPAIDVHQAKLIDERRLARERDIASMEKVIMRTTGLKIGAPRLRNISQIRDTVFVDPALIPMEKIGRVEKDRPRTIAVDSSSRSARTQSSMLADLKDLERLRNTPSAQRCSRVATRNETKSSSSNKRTELSSTTKIRSDIFKIQQMFQSPDSSPRTVVKCSTEMKNEKRNETEKHERKPGTEINKTRLLAQKLLEASRNNRESLKDRYNNPKNASNLRAGKEVNGRVSSKAPQRNSVDPKQSERGKNPTVSEDVHPRPPARRRRESKNRCGGESRANGAIVDDAMRNDTLENETKDTETSEKEVETSSNLDHCPNVANATEDSKTKPKELDRPDILDGLLKESDQQMADLKSDLHERRRSRSHWRGFVQSMRLHDVELHSDSEDQRKERNRTDARLNTLFILPVSRFLNRVKREFNVSGESNSNHEPSSNKAGCTLSNLVDARTPRASSSSSSSRFGLSSTCRPASSGRAKLFSADAITRSDAHASLLPLEMVLCDVCDNKDLNLWNKSISQRWRKLRRRCSVQETSEPQEALIQGGTTQGVIQPIRSSSASRESSPAAKSLQDGSSPKKLLQTSSLRLPGTTKGIADIQHVLRSKFSKINAGIRKRKALSVTEVFSQKDNASNFYVPSPLTSSSSQKFDGEYDSGEPTSLPPYPFHDNLETLAEGSVPNSPNCSNSPLTSNSNKTFTYSRSSSAYDSPVLSHDHSQKDAYENVLYTSSSSPGCCPRSRGVLQRSNSENRDAGRHQDHSYENVRFQRGHRSELTPSVTPHSDRHLARSNSETRDHHSYENVHFQKSSKPRNQPDSSFEEIHIPRVTPRKRMTDFKVGGQVNSYSNGSGSPGTNKEDGPSSLGAERSPGKKTTRRMNSRSVANIPSSSGSGLKTWQGTQDTDEGLNTDSELEDIDEAGEGEESRFCTLPRPGKGGASFTILTARFLKGPGHKGLGFSIVGGTDSPRGNMGIYVKTIFPNGQAADLGTVKEGDEILSINSKPLHGMTHAEAIAEFKSVKAGDVVLHVGRRVSRKKRDSLTLPPAGPAPPRQQVK</sequence>
<dbReference type="PANTHER" id="PTHR11324">
    <property type="entry name" value="IL16-RELATED"/>
    <property type="match status" value="1"/>
</dbReference>
<dbReference type="InterPro" id="IPR001478">
    <property type="entry name" value="PDZ"/>
</dbReference>
<dbReference type="AlphaFoldDB" id="A0A833VMD0"/>
<dbReference type="PROSITE" id="PS50106">
    <property type="entry name" value="PDZ"/>
    <property type="match status" value="1"/>
</dbReference>
<dbReference type="Proteomes" id="UP000655588">
    <property type="component" value="Unassembled WGS sequence"/>
</dbReference>
<feature type="region of interest" description="Disordered" evidence="1">
    <location>
        <begin position="123"/>
        <end position="185"/>
    </location>
</feature>
<feature type="compositionally biased region" description="Low complexity" evidence="1">
    <location>
        <begin position="132"/>
        <end position="142"/>
    </location>
</feature>
<reference evidence="3" key="1">
    <citation type="submission" date="2019-11" db="EMBL/GenBank/DDBJ databases">
        <title>The nuclear and mitochondrial genomes of Frieseomelitta varia - a highly eusocial stingless bee (Meliponini) with a permanently sterile worker caste.</title>
        <authorList>
            <person name="Freitas F.C.P."/>
            <person name="Lourenco A.P."/>
            <person name="Nunes F.M.F."/>
            <person name="Paschoal A.R."/>
            <person name="Abreu F.C.P."/>
            <person name="Barbin F.O."/>
            <person name="Bataglia L."/>
            <person name="Cardoso-Junior C.A.M."/>
            <person name="Cervoni M.S."/>
            <person name="Silva S.R."/>
            <person name="Dalarmi F."/>
            <person name="Del Lama M.A."/>
            <person name="Depintor T.S."/>
            <person name="Ferreira K.M."/>
            <person name="Goria P.S."/>
            <person name="Jaskot M.C."/>
            <person name="Lago D.C."/>
            <person name="Luna-Lucena D."/>
            <person name="Moda L.M."/>
            <person name="Nascimento L."/>
            <person name="Pedrino M."/>
            <person name="Rabico F.O."/>
            <person name="Sanches F.C."/>
            <person name="Santos D.E."/>
            <person name="Santos C.G."/>
            <person name="Vieira J."/>
            <person name="Lopes T.F."/>
            <person name="Barchuk A.R."/>
            <person name="Hartfelder K."/>
            <person name="Simoes Z.L.P."/>
            <person name="Bitondi M.M.G."/>
            <person name="Pinheiro D.G."/>
        </authorList>
    </citation>
    <scope>NUCLEOTIDE SEQUENCE</scope>
    <source>
        <strain evidence="3">USP_RPSP 00005682</strain>
        <tissue evidence="3">Whole individual</tissue>
    </source>
</reference>
<dbReference type="InterPro" id="IPR036034">
    <property type="entry name" value="PDZ_sf"/>
</dbReference>
<protein>
    <recommendedName>
        <fullName evidence="2">PDZ domain-containing protein</fullName>
    </recommendedName>
</protein>
<feature type="region of interest" description="Disordered" evidence="1">
    <location>
        <begin position="678"/>
        <end position="756"/>
    </location>
</feature>
<feature type="region of interest" description="Disordered" evidence="1">
    <location>
        <begin position="197"/>
        <end position="383"/>
    </location>
</feature>
<feature type="compositionally biased region" description="Basic and acidic residues" evidence="1">
    <location>
        <begin position="250"/>
        <end position="261"/>
    </location>
</feature>
<feature type="compositionally biased region" description="Polar residues" evidence="1">
    <location>
        <begin position="197"/>
        <end position="207"/>
    </location>
</feature>
<feature type="compositionally biased region" description="Basic and acidic residues" evidence="1">
    <location>
        <begin position="789"/>
        <end position="803"/>
    </location>
</feature>
<evidence type="ECO:0000313" key="3">
    <source>
        <dbReference type="EMBL" id="KAF3420070.1"/>
    </source>
</evidence>
<dbReference type="SUPFAM" id="SSF50156">
    <property type="entry name" value="PDZ domain-like"/>
    <property type="match status" value="1"/>
</dbReference>
<feature type="region of interest" description="Disordered" evidence="1">
    <location>
        <begin position="1"/>
        <end position="42"/>
    </location>
</feature>
<name>A0A833VMD0_9HYME</name>
<dbReference type="PANTHER" id="PTHR11324:SF16">
    <property type="entry name" value="PDZ DOMAIN-CONTAINING PROTEIN 2"/>
    <property type="match status" value="1"/>
</dbReference>
<feature type="region of interest" description="Disordered" evidence="1">
    <location>
        <begin position="599"/>
        <end position="627"/>
    </location>
</feature>
<feature type="compositionally biased region" description="Polar residues" evidence="1">
    <location>
        <begin position="845"/>
        <end position="857"/>
    </location>
</feature>
<feature type="region of interest" description="Disordered" evidence="1">
    <location>
        <begin position="768"/>
        <end position="947"/>
    </location>
</feature>
<dbReference type="SMART" id="SM00228">
    <property type="entry name" value="PDZ"/>
    <property type="match status" value="1"/>
</dbReference>
<feature type="compositionally biased region" description="Basic and acidic residues" evidence="1">
    <location>
        <begin position="335"/>
        <end position="357"/>
    </location>
</feature>
<feature type="compositionally biased region" description="Basic and acidic residues" evidence="1">
    <location>
        <begin position="822"/>
        <end position="841"/>
    </location>
</feature>
<accession>A0A833VMD0</accession>
<feature type="region of interest" description="Disordered" evidence="1">
    <location>
        <begin position="494"/>
        <end position="518"/>
    </location>
</feature>
<keyword evidence="4" id="KW-1185">Reference proteome</keyword>
<feature type="compositionally biased region" description="Polar residues" evidence="1">
    <location>
        <begin position="155"/>
        <end position="185"/>
    </location>
</feature>
<feature type="compositionally biased region" description="Pro residues" evidence="1">
    <location>
        <begin position="1083"/>
        <end position="1094"/>
    </location>
</feature>
<feature type="region of interest" description="Disordered" evidence="1">
    <location>
        <begin position="1071"/>
        <end position="1094"/>
    </location>
</feature>
<feature type="compositionally biased region" description="Polar residues" evidence="1">
    <location>
        <begin position="507"/>
        <end position="516"/>
    </location>
</feature>
<comment type="caution">
    <text evidence="3">The sequence shown here is derived from an EMBL/GenBank/DDBJ whole genome shotgun (WGS) entry which is preliminary data.</text>
</comment>
<feature type="compositionally biased region" description="Basic and acidic residues" evidence="1">
    <location>
        <begin position="373"/>
        <end position="383"/>
    </location>
</feature>
<feature type="compositionally biased region" description="Polar residues" evidence="1">
    <location>
        <begin position="278"/>
        <end position="291"/>
    </location>
</feature>
<dbReference type="Pfam" id="PF00595">
    <property type="entry name" value="PDZ"/>
    <property type="match status" value="1"/>
</dbReference>
<feature type="compositionally biased region" description="Low complexity" evidence="1">
    <location>
        <begin position="770"/>
        <end position="782"/>
    </location>
</feature>
<proteinExistence type="predicted"/>
<evidence type="ECO:0000259" key="2">
    <source>
        <dbReference type="PROSITE" id="PS50106"/>
    </source>
</evidence>
<organism evidence="3 4">
    <name type="scientific">Frieseomelitta varia</name>
    <dbReference type="NCBI Taxonomy" id="561572"/>
    <lineage>
        <taxon>Eukaryota</taxon>
        <taxon>Metazoa</taxon>
        <taxon>Ecdysozoa</taxon>
        <taxon>Arthropoda</taxon>
        <taxon>Hexapoda</taxon>
        <taxon>Insecta</taxon>
        <taxon>Pterygota</taxon>
        <taxon>Neoptera</taxon>
        <taxon>Endopterygota</taxon>
        <taxon>Hymenoptera</taxon>
        <taxon>Apocrita</taxon>
        <taxon>Aculeata</taxon>
        <taxon>Apoidea</taxon>
        <taxon>Anthophila</taxon>
        <taxon>Apidae</taxon>
        <taxon>Frieseomelitta</taxon>
    </lineage>
</organism>
<feature type="compositionally biased region" description="Polar residues" evidence="1">
    <location>
        <begin position="678"/>
        <end position="690"/>
    </location>
</feature>
<feature type="compositionally biased region" description="Basic and acidic residues" evidence="1">
    <location>
        <begin position="214"/>
        <end position="232"/>
    </location>
</feature>
<dbReference type="CDD" id="cd06759">
    <property type="entry name" value="PDZ3_PDZD2-PDZ1_hPro-IL-16-like"/>
    <property type="match status" value="1"/>
</dbReference>
<feature type="domain" description="PDZ" evidence="2">
    <location>
        <begin position="980"/>
        <end position="1057"/>
    </location>
</feature>